<dbReference type="InterPro" id="IPR010987">
    <property type="entry name" value="Glutathione-S-Trfase_C-like"/>
</dbReference>
<protein>
    <submittedName>
        <fullName evidence="3">Glutathione S-transferase family protein</fullName>
    </submittedName>
</protein>
<dbReference type="PROSITE" id="PS50404">
    <property type="entry name" value="GST_NTER"/>
    <property type="match status" value="1"/>
</dbReference>
<evidence type="ECO:0000313" key="3">
    <source>
        <dbReference type="EMBL" id="MFD1190516.1"/>
    </source>
</evidence>
<dbReference type="Gene3D" id="3.40.30.10">
    <property type="entry name" value="Glutaredoxin"/>
    <property type="match status" value="1"/>
</dbReference>
<dbReference type="SFLD" id="SFLDG00358">
    <property type="entry name" value="Main_(cytGST)"/>
    <property type="match status" value="1"/>
</dbReference>
<evidence type="ECO:0000313" key="4">
    <source>
        <dbReference type="Proteomes" id="UP001597216"/>
    </source>
</evidence>
<gene>
    <name evidence="3" type="ORF">ACFQ27_07990</name>
</gene>
<dbReference type="PROSITE" id="PS50405">
    <property type="entry name" value="GST_CTER"/>
    <property type="match status" value="1"/>
</dbReference>
<dbReference type="Pfam" id="PF13410">
    <property type="entry name" value="GST_C_2"/>
    <property type="match status" value="1"/>
</dbReference>
<feature type="domain" description="GST C-terminal" evidence="2">
    <location>
        <begin position="82"/>
        <end position="212"/>
    </location>
</feature>
<evidence type="ECO:0000259" key="2">
    <source>
        <dbReference type="PROSITE" id="PS50405"/>
    </source>
</evidence>
<sequence length="254" mass="27891">MLLYTNGFSPFARKVALALDYKGLGYEAVDGLAHANLGALRRVNPRGEVPTLVDGEVVVANSSHILAYLEERYPARAILPAAPAARAAVRGLERLYDTQVDAVVVTASLWTWAERDDAPPAGMMEQAQSDIDAALEVTEAFLARHGGAWACGDAPGTADFVMWPHLAALRPLGFRLDETRFPQVAAWLKHAAAEPLFAVDARRTAAFLKDGFGADHEKRRIAWRGDRLEWVLARGHHLWLVGEIEAGRVIWPLR</sequence>
<dbReference type="InterPro" id="IPR004045">
    <property type="entry name" value="Glutathione_S-Trfase_N"/>
</dbReference>
<dbReference type="InterPro" id="IPR040079">
    <property type="entry name" value="Glutathione_S-Trfase"/>
</dbReference>
<dbReference type="Pfam" id="PF13417">
    <property type="entry name" value="GST_N_3"/>
    <property type="match status" value="1"/>
</dbReference>
<organism evidence="3 4">
    <name type="scientific">Phenylobacterium conjunctum</name>
    <dbReference type="NCBI Taxonomy" id="1298959"/>
    <lineage>
        <taxon>Bacteria</taxon>
        <taxon>Pseudomonadati</taxon>
        <taxon>Pseudomonadota</taxon>
        <taxon>Alphaproteobacteria</taxon>
        <taxon>Caulobacterales</taxon>
        <taxon>Caulobacteraceae</taxon>
        <taxon>Phenylobacterium</taxon>
    </lineage>
</organism>
<keyword evidence="4" id="KW-1185">Reference proteome</keyword>
<dbReference type="InterPro" id="IPR036249">
    <property type="entry name" value="Thioredoxin-like_sf"/>
</dbReference>
<feature type="domain" description="GST N-terminal" evidence="1">
    <location>
        <begin position="1"/>
        <end position="77"/>
    </location>
</feature>
<dbReference type="EMBL" id="JBHTLQ010000013">
    <property type="protein sequence ID" value="MFD1190516.1"/>
    <property type="molecule type" value="Genomic_DNA"/>
</dbReference>
<reference evidence="4" key="1">
    <citation type="journal article" date="2019" name="Int. J. Syst. Evol. Microbiol.">
        <title>The Global Catalogue of Microorganisms (GCM) 10K type strain sequencing project: providing services to taxonomists for standard genome sequencing and annotation.</title>
        <authorList>
            <consortium name="The Broad Institute Genomics Platform"/>
            <consortium name="The Broad Institute Genome Sequencing Center for Infectious Disease"/>
            <person name="Wu L."/>
            <person name="Ma J."/>
        </authorList>
    </citation>
    <scope>NUCLEOTIDE SEQUENCE [LARGE SCALE GENOMIC DNA]</scope>
    <source>
        <strain evidence="4">CCUG 55074</strain>
    </source>
</reference>
<dbReference type="SFLD" id="SFLDS00019">
    <property type="entry name" value="Glutathione_Transferase_(cytos"/>
    <property type="match status" value="1"/>
</dbReference>
<proteinExistence type="predicted"/>
<evidence type="ECO:0000259" key="1">
    <source>
        <dbReference type="PROSITE" id="PS50404"/>
    </source>
</evidence>
<dbReference type="Gene3D" id="1.20.1050.10">
    <property type="match status" value="1"/>
</dbReference>
<dbReference type="PANTHER" id="PTHR42673">
    <property type="entry name" value="MALEYLACETOACETATE ISOMERASE"/>
    <property type="match status" value="1"/>
</dbReference>
<accession>A0ABW3T2B2</accession>
<dbReference type="SUPFAM" id="SSF52833">
    <property type="entry name" value="Thioredoxin-like"/>
    <property type="match status" value="1"/>
</dbReference>
<comment type="caution">
    <text evidence="3">The sequence shown here is derived from an EMBL/GenBank/DDBJ whole genome shotgun (WGS) entry which is preliminary data.</text>
</comment>
<dbReference type="Proteomes" id="UP001597216">
    <property type="component" value="Unassembled WGS sequence"/>
</dbReference>
<dbReference type="InterPro" id="IPR036282">
    <property type="entry name" value="Glutathione-S-Trfase_C_sf"/>
</dbReference>
<name>A0ABW3T2B2_9CAUL</name>
<dbReference type="CDD" id="cd00570">
    <property type="entry name" value="GST_N_family"/>
    <property type="match status" value="1"/>
</dbReference>
<dbReference type="SUPFAM" id="SSF47616">
    <property type="entry name" value="GST C-terminal domain-like"/>
    <property type="match status" value="1"/>
</dbReference>
<dbReference type="RefSeq" id="WP_377353199.1">
    <property type="nucleotide sequence ID" value="NZ_JBHTLQ010000013.1"/>
</dbReference>
<dbReference type="PANTHER" id="PTHR42673:SF21">
    <property type="entry name" value="GLUTATHIONE S-TRANSFERASE YFCF"/>
    <property type="match status" value="1"/>
</dbReference>